<dbReference type="EMBL" id="CP068393">
    <property type="protein sequence ID" value="QUC67213.1"/>
    <property type="molecule type" value="Genomic_DNA"/>
</dbReference>
<keyword evidence="2" id="KW-1185">Reference proteome</keyword>
<evidence type="ECO:0000313" key="2">
    <source>
        <dbReference type="Proteomes" id="UP000682782"/>
    </source>
</evidence>
<organism evidence="1 2">
    <name type="scientific">Aristaeella hokkaidonensis</name>
    <dbReference type="NCBI Taxonomy" id="3046382"/>
    <lineage>
        <taxon>Bacteria</taxon>
        <taxon>Bacillati</taxon>
        <taxon>Bacillota</taxon>
        <taxon>Clostridia</taxon>
        <taxon>Eubacteriales</taxon>
        <taxon>Aristaeellaceae</taxon>
        <taxon>Aristaeella</taxon>
    </lineage>
</organism>
<accession>A0AC61MYY8</accession>
<keyword evidence="1" id="KW-0326">Glycosidase</keyword>
<dbReference type="EC" id="3.2.1.31" evidence="1"/>
<protein>
    <submittedName>
        <fullName evidence="1">Beta-glucuronidase</fullName>
        <ecNumber evidence="1">3.2.1.31</ecNumber>
    </submittedName>
</protein>
<dbReference type="Proteomes" id="UP000682782">
    <property type="component" value="Chromosome"/>
</dbReference>
<reference evidence="1" key="1">
    <citation type="submission" date="2021-01" db="EMBL/GenBank/DDBJ databases">
        <title>Complete genome sequence of Clostridiales bacterium R-7.</title>
        <authorList>
            <person name="Mahoney-Kurpe S.C."/>
            <person name="Palevich N."/>
            <person name="Koike S."/>
            <person name="Moon C.D."/>
            <person name="Attwood G.T."/>
        </authorList>
    </citation>
    <scope>NUCLEOTIDE SEQUENCE</scope>
    <source>
        <strain evidence="1">R-7</strain>
    </source>
</reference>
<gene>
    <name evidence="1" type="primary">uidA</name>
    <name evidence="1" type="ORF">JYE49_00390</name>
</gene>
<name>A0AC61MYY8_9FIRM</name>
<sequence>MSTLYPQNNASRMTIDLGGVWDFRFQGDESWQPIAVPASYNDQSTDPRFRNRAGITEYRRKITLPAAWKGMRVCLRFDAAAHNARILLNGKEIGFHRGGFLPFEVELNGLMRPGETAELTVETDNRINHDTLPIGTEGETAFFGSDNPGIPAVEAGKRMQQERGINRPAFDFFNYTGIQRPVRLVATPRKYIRDITLVPSLNGAVRFSVETAGTDAPAHVEILDAEGISVARCDGWEGILQIPEPRLWEPWPGTPYLYTARVTYGDDLYEQPFGIREVKVEGTRFLINGKPFRFHGPCKHEDSPFHGRGTDPCLNVTDINLYHWLNANCFRTSHYPYAEEMYQLCDREGIVIVDETPAVGMWASEQYGWNLADYHLQVLKDMIARDKNHPCVVMWSLGNEPDTDSQPEKAYEYWHPLYEAAHRLDPQDRPVTVVGCQNRYDRDKVICSMDVVLINRYYGWYNLSGDLEAAKYAFRTELEWWETQHKPVILSEYGADTIAGLHGAVAEMFTEEYQVAFYEAMSECLDERDFVIGEMPWNFADFATCQGPMRVGGNRKGLFTRDRRPKMAAHWFRERWKNL</sequence>
<keyword evidence="1" id="KW-0378">Hydrolase</keyword>
<proteinExistence type="predicted"/>
<evidence type="ECO:0000313" key="1">
    <source>
        <dbReference type="EMBL" id="QUC67213.1"/>
    </source>
</evidence>